<dbReference type="EMBL" id="ML996108">
    <property type="protein sequence ID" value="KAF2738641.1"/>
    <property type="molecule type" value="Genomic_DNA"/>
</dbReference>
<keyword evidence="2" id="KW-1185">Reference proteome</keyword>
<reference evidence="1" key="1">
    <citation type="journal article" date="2020" name="Stud. Mycol.">
        <title>101 Dothideomycetes genomes: a test case for predicting lifestyles and emergence of pathogens.</title>
        <authorList>
            <person name="Haridas S."/>
            <person name="Albert R."/>
            <person name="Binder M."/>
            <person name="Bloem J."/>
            <person name="Labutti K."/>
            <person name="Salamov A."/>
            <person name="Andreopoulos B."/>
            <person name="Baker S."/>
            <person name="Barry K."/>
            <person name="Bills G."/>
            <person name="Bluhm B."/>
            <person name="Cannon C."/>
            <person name="Castanera R."/>
            <person name="Culley D."/>
            <person name="Daum C."/>
            <person name="Ezra D."/>
            <person name="Gonzalez J."/>
            <person name="Henrissat B."/>
            <person name="Kuo A."/>
            <person name="Liang C."/>
            <person name="Lipzen A."/>
            <person name="Lutzoni F."/>
            <person name="Magnuson J."/>
            <person name="Mondo S."/>
            <person name="Nolan M."/>
            <person name="Ohm R."/>
            <person name="Pangilinan J."/>
            <person name="Park H.-J."/>
            <person name="Ramirez L."/>
            <person name="Alfaro M."/>
            <person name="Sun H."/>
            <person name="Tritt A."/>
            <person name="Yoshinaga Y."/>
            <person name="Zwiers L.-H."/>
            <person name="Turgeon B."/>
            <person name="Goodwin S."/>
            <person name="Spatafora J."/>
            <person name="Crous P."/>
            <person name="Grigoriev I."/>
        </authorList>
    </citation>
    <scope>NUCLEOTIDE SEQUENCE</scope>
    <source>
        <strain evidence="1">CBS 125425</strain>
    </source>
</reference>
<protein>
    <submittedName>
        <fullName evidence="1">Uncharacterized protein</fullName>
    </submittedName>
</protein>
<organism evidence="1 2">
    <name type="scientific">Polyplosphaeria fusca</name>
    <dbReference type="NCBI Taxonomy" id="682080"/>
    <lineage>
        <taxon>Eukaryota</taxon>
        <taxon>Fungi</taxon>
        <taxon>Dikarya</taxon>
        <taxon>Ascomycota</taxon>
        <taxon>Pezizomycotina</taxon>
        <taxon>Dothideomycetes</taxon>
        <taxon>Pleosporomycetidae</taxon>
        <taxon>Pleosporales</taxon>
        <taxon>Tetraplosphaeriaceae</taxon>
        <taxon>Polyplosphaeria</taxon>
    </lineage>
</organism>
<dbReference type="Proteomes" id="UP000799444">
    <property type="component" value="Unassembled WGS sequence"/>
</dbReference>
<accession>A0A9P4R828</accession>
<evidence type="ECO:0000313" key="2">
    <source>
        <dbReference type="Proteomes" id="UP000799444"/>
    </source>
</evidence>
<comment type="caution">
    <text evidence="1">The sequence shown here is derived from an EMBL/GenBank/DDBJ whole genome shotgun (WGS) entry which is preliminary data.</text>
</comment>
<proteinExistence type="predicted"/>
<sequence length="167" mass="17985">MNNQRERVREGAGCEGIVDCLNEERERGVGRVGRHCAAVVETRCLVCSFVPQAKHGPLSLSRGHVSVCEAQAAESSGLCCMHTILGDDDDDVSSQCPPLCTLARVGAARAFEFAQRQRSAIRVAPSSGTFTAVWLARFLNPSYKAAKAVQARAHVGPRREASISHPK</sequence>
<name>A0A9P4R828_9PLEO</name>
<evidence type="ECO:0000313" key="1">
    <source>
        <dbReference type="EMBL" id="KAF2738641.1"/>
    </source>
</evidence>
<dbReference type="AlphaFoldDB" id="A0A9P4R828"/>
<gene>
    <name evidence="1" type="ORF">EJ04DRAFT_41806</name>
</gene>